<proteinExistence type="inferred from homology"/>
<evidence type="ECO:0000313" key="8">
    <source>
        <dbReference type="EMBL" id="RUS35380.1"/>
    </source>
</evidence>
<evidence type="ECO:0000256" key="3">
    <source>
        <dbReference type="ARBA" id="ARBA00022692"/>
    </source>
</evidence>
<feature type="compositionally biased region" description="Acidic residues" evidence="6">
    <location>
        <begin position="385"/>
        <end position="399"/>
    </location>
</feature>
<keyword evidence="3 7" id="KW-0812">Transmembrane</keyword>
<dbReference type="GO" id="GO:0016020">
    <property type="term" value="C:membrane"/>
    <property type="evidence" value="ECO:0007669"/>
    <property type="project" value="UniProtKB-SubCell"/>
</dbReference>
<reference evidence="8 9" key="1">
    <citation type="journal article" date="2018" name="New Phytol.">
        <title>Phylogenomics of Endogonaceae and evolution of mycorrhizas within Mucoromycota.</title>
        <authorList>
            <person name="Chang Y."/>
            <person name="Desiro A."/>
            <person name="Na H."/>
            <person name="Sandor L."/>
            <person name="Lipzen A."/>
            <person name="Clum A."/>
            <person name="Barry K."/>
            <person name="Grigoriev I.V."/>
            <person name="Martin F.M."/>
            <person name="Stajich J.E."/>
            <person name="Smith M.E."/>
            <person name="Bonito G."/>
            <person name="Spatafora J.W."/>
        </authorList>
    </citation>
    <scope>NUCLEOTIDE SEQUENCE [LARGE SCALE GENOMIC DNA]</scope>
    <source>
        <strain evidence="8 9">AD002</strain>
    </source>
</reference>
<feature type="region of interest" description="Disordered" evidence="6">
    <location>
        <begin position="380"/>
        <end position="399"/>
    </location>
</feature>
<evidence type="ECO:0000256" key="2">
    <source>
        <dbReference type="ARBA" id="ARBA00006665"/>
    </source>
</evidence>
<feature type="transmembrane region" description="Helical" evidence="7">
    <location>
        <begin position="89"/>
        <end position="114"/>
    </location>
</feature>
<keyword evidence="9" id="KW-1185">Reference proteome</keyword>
<comment type="caution">
    <text evidence="8">The sequence shown here is derived from an EMBL/GenBank/DDBJ whole genome shotgun (WGS) entry which is preliminary data.</text>
</comment>
<feature type="transmembrane region" description="Helical" evidence="7">
    <location>
        <begin position="42"/>
        <end position="68"/>
    </location>
</feature>
<comment type="similarity">
    <text evidence="2">Belongs to the TDE1 family.</text>
</comment>
<protein>
    <submittedName>
        <fullName evidence="8">Serine incorporator-domain-containing protein</fullName>
    </submittedName>
</protein>
<dbReference type="AlphaFoldDB" id="A0A433R016"/>
<feature type="transmembrane region" description="Helical" evidence="7">
    <location>
        <begin position="200"/>
        <end position="224"/>
    </location>
</feature>
<dbReference type="PANTHER" id="PTHR10383">
    <property type="entry name" value="SERINE INCORPORATOR"/>
    <property type="match status" value="1"/>
</dbReference>
<dbReference type="PANTHER" id="PTHR10383:SF9">
    <property type="entry name" value="SERINE INCORPORATOR, ISOFORM F"/>
    <property type="match status" value="1"/>
</dbReference>
<feature type="transmembrane region" description="Helical" evidence="7">
    <location>
        <begin position="134"/>
        <end position="152"/>
    </location>
</feature>
<dbReference type="EMBL" id="RBNJ01000114">
    <property type="protein sequence ID" value="RUS35380.1"/>
    <property type="molecule type" value="Genomic_DNA"/>
</dbReference>
<dbReference type="Proteomes" id="UP000274822">
    <property type="component" value="Unassembled WGS sequence"/>
</dbReference>
<dbReference type="Pfam" id="PF03348">
    <property type="entry name" value="Serinc"/>
    <property type="match status" value="1"/>
</dbReference>
<feature type="transmembrane region" description="Helical" evidence="7">
    <location>
        <begin position="267"/>
        <end position="283"/>
    </location>
</feature>
<evidence type="ECO:0000256" key="7">
    <source>
        <dbReference type="SAM" id="Phobius"/>
    </source>
</evidence>
<feature type="transmembrane region" description="Helical" evidence="7">
    <location>
        <begin position="236"/>
        <end position="255"/>
    </location>
</feature>
<comment type="subcellular location">
    <subcellularLocation>
        <location evidence="1">Membrane</location>
        <topology evidence="1">Multi-pass membrane protein</topology>
    </subcellularLocation>
</comment>
<feature type="transmembrane region" description="Helical" evidence="7">
    <location>
        <begin position="303"/>
        <end position="320"/>
    </location>
</feature>
<keyword evidence="4 7" id="KW-1133">Transmembrane helix</keyword>
<name>A0A433R016_9FUNG</name>
<dbReference type="InterPro" id="IPR005016">
    <property type="entry name" value="TDE1/TMS"/>
</dbReference>
<evidence type="ECO:0000256" key="1">
    <source>
        <dbReference type="ARBA" id="ARBA00004141"/>
    </source>
</evidence>
<evidence type="ECO:0000256" key="4">
    <source>
        <dbReference type="ARBA" id="ARBA00022989"/>
    </source>
</evidence>
<feature type="transmembrane region" description="Helical" evidence="7">
    <location>
        <begin position="406"/>
        <end position="427"/>
    </location>
</feature>
<feature type="transmembrane region" description="Helical" evidence="7">
    <location>
        <begin position="159"/>
        <end position="180"/>
    </location>
</feature>
<feature type="transmembrane region" description="Helical" evidence="7">
    <location>
        <begin position="513"/>
        <end position="530"/>
    </location>
</feature>
<organism evidence="8 9">
    <name type="scientific">Jimgerdemannia flammicorona</name>
    <dbReference type="NCBI Taxonomy" id="994334"/>
    <lineage>
        <taxon>Eukaryota</taxon>
        <taxon>Fungi</taxon>
        <taxon>Fungi incertae sedis</taxon>
        <taxon>Mucoromycota</taxon>
        <taxon>Mucoromycotina</taxon>
        <taxon>Endogonomycetes</taxon>
        <taxon>Endogonales</taxon>
        <taxon>Endogonaceae</taxon>
        <taxon>Jimgerdemannia</taxon>
    </lineage>
</organism>
<evidence type="ECO:0000256" key="5">
    <source>
        <dbReference type="ARBA" id="ARBA00023136"/>
    </source>
</evidence>
<sequence>MGALLSCVALPAFGTIANIAISCFSAAACSLAFKSCNCNNSIATRVGFAIIFLLNSVLAYLMLTKWAIEQLQHLMYDYMKLDCPEGKCYGVIAVHRVCFALVLFHTILGLLLLGVNDSRDKRASIQNGWWGPKVLAWLTLLVISFFIPNEFFMFWGNYIALLGAAVFILFGLILLVDFAHTWSETCLDRWEVGSDNRWKFVLIGGTLLAYLGSVAITAVMYAFFASSSCHLNQFFVTFNWILCLLATALCIAPAVQEANPRSGLSQASMVVAYCTYLILSAVANEPDDKECNPLHRSAGSKTASVVMGAVFTFIAIAYSTSRAATQGRALINKSDYEPINNDVAVPLMPNQLEAGVSRGGGATGTSREALLAAVESGSLPASALNDDDDDDDVGGDDKDDERNGAVYNYSFFHFIFAIAAMYVAMLLTNWYRVGGLYCDGDGVGLSRIESCRIIIAQPPGLQEHGYGRPLRLEPGPHPRRPELHRRLGQGCLQLGLHHSVQLDTRRPCVDARSVFGALILILLFLLTLLIEERGGGELGSRVGGRLKLRDA</sequence>
<evidence type="ECO:0000313" key="9">
    <source>
        <dbReference type="Proteomes" id="UP000274822"/>
    </source>
</evidence>
<evidence type="ECO:0000256" key="6">
    <source>
        <dbReference type="SAM" id="MobiDB-lite"/>
    </source>
</evidence>
<gene>
    <name evidence="8" type="ORF">BC938DRAFT_471338</name>
</gene>
<accession>A0A433R016</accession>
<keyword evidence="5 7" id="KW-0472">Membrane</keyword>